<reference evidence="4" key="1">
    <citation type="journal article" date="2018" name="Nat. Plants">
        <title>Whole-genome landscape of Medicago truncatula symbiotic genes.</title>
        <authorList>
            <person name="Pecrix Y."/>
            <person name="Staton S.E."/>
            <person name="Sallet E."/>
            <person name="Lelandais-Briere C."/>
            <person name="Moreau S."/>
            <person name="Carrere S."/>
            <person name="Blein T."/>
            <person name="Jardinaud M.F."/>
            <person name="Latrasse D."/>
            <person name="Zouine M."/>
            <person name="Zahm M."/>
            <person name="Kreplak J."/>
            <person name="Mayjonade B."/>
            <person name="Satge C."/>
            <person name="Perez M."/>
            <person name="Cauet S."/>
            <person name="Marande W."/>
            <person name="Chantry-Darmon C."/>
            <person name="Lopez-Roques C."/>
            <person name="Bouchez O."/>
            <person name="Berard A."/>
            <person name="Debelle F."/>
            <person name="Munos S."/>
            <person name="Bendahmane A."/>
            <person name="Berges H."/>
            <person name="Niebel A."/>
            <person name="Buitink J."/>
            <person name="Frugier F."/>
            <person name="Benhamed M."/>
            <person name="Crespi M."/>
            <person name="Gouzy J."/>
            <person name="Gamas P."/>
        </authorList>
    </citation>
    <scope>NUCLEOTIDE SEQUENCE [LARGE SCALE GENOMIC DNA]</scope>
    <source>
        <strain evidence="4">cv. Jemalong A17</strain>
    </source>
</reference>
<organism evidence="3 4">
    <name type="scientific">Medicago truncatula</name>
    <name type="common">Barrel medic</name>
    <name type="synonym">Medicago tribuloides</name>
    <dbReference type="NCBI Taxonomy" id="3880"/>
    <lineage>
        <taxon>Eukaryota</taxon>
        <taxon>Viridiplantae</taxon>
        <taxon>Streptophyta</taxon>
        <taxon>Embryophyta</taxon>
        <taxon>Tracheophyta</taxon>
        <taxon>Spermatophyta</taxon>
        <taxon>Magnoliopsida</taxon>
        <taxon>eudicotyledons</taxon>
        <taxon>Gunneridae</taxon>
        <taxon>Pentapetalae</taxon>
        <taxon>rosids</taxon>
        <taxon>fabids</taxon>
        <taxon>Fabales</taxon>
        <taxon>Fabaceae</taxon>
        <taxon>Papilionoideae</taxon>
        <taxon>50 kb inversion clade</taxon>
        <taxon>NPAAA clade</taxon>
        <taxon>Hologalegina</taxon>
        <taxon>IRL clade</taxon>
        <taxon>Trifolieae</taxon>
        <taxon>Medicago</taxon>
    </lineage>
</organism>
<proteinExistence type="predicted"/>
<evidence type="ECO:0000259" key="2">
    <source>
        <dbReference type="Pfam" id="PF10536"/>
    </source>
</evidence>
<evidence type="ECO:0000256" key="1">
    <source>
        <dbReference type="SAM" id="MobiDB-lite"/>
    </source>
</evidence>
<feature type="region of interest" description="Disordered" evidence="1">
    <location>
        <begin position="167"/>
        <end position="189"/>
    </location>
</feature>
<dbReference type="Gramene" id="rna15178">
    <property type="protein sequence ID" value="RHN67046.1"/>
    <property type="gene ID" value="gene15178"/>
</dbReference>
<evidence type="ECO:0000313" key="4">
    <source>
        <dbReference type="Proteomes" id="UP000265566"/>
    </source>
</evidence>
<dbReference type="GO" id="GO:0010073">
    <property type="term" value="P:meristem maintenance"/>
    <property type="evidence" value="ECO:0007669"/>
    <property type="project" value="InterPro"/>
</dbReference>
<dbReference type="InterPro" id="IPR019557">
    <property type="entry name" value="AminoTfrase-like_pln_mobile"/>
</dbReference>
<dbReference type="Proteomes" id="UP000265566">
    <property type="component" value="Chromosome 3"/>
</dbReference>
<dbReference type="PANTHER" id="PTHR46033:SF67">
    <property type="entry name" value="AMINOTRANSFERASE-LIKE, PLANT MOBILE DOMAIN FAMILY PROTEIN"/>
    <property type="match status" value="1"/>
</dbReference>
<accession>A0A396IMW2</accession>
<keyword evidence="3" id="KW-0808">Transferase</keyword>
<gene>
    <name evidence="3" type="ORF">MtrunA17_Chr3g0098411</name>
</gene>
<feature type="compositionally biased region" description="Basic residues" evidence="1">
    <location>
        <begin position="167"/>
        <end position="182"/>
    </location>
</feature>
<dbReference type="Pfam" id="PF10536">
    <property type="entry name" value="PMD"/>
    <property type="match status" value="1"/>
</dbReference>
<dbReference type="AlphaFoldDB" id="A0A396IMW2"/>
<comment type="caution">
    <text evidence="3">The sequence shown here is derived from an EMBL/GenBank/DDBJ whole genome shotgun (WGS) entry which is preliminary data.</text>
</comment>
<dbReference type="GO" id="GO:0008483">
    <property type="term" value="F:transaminase activity"/>
    <property type="evidence" value="ECO:0007669"/>
    <property type="project" value="UniProtKB-KW"/>
</dbReference>
<evidence type="ECO:0000313" key="3">
    <source>
        <dbReference type="EMBL" id="RHN67046.1"/>
    </source>
</evidence>
<sequence>MLINHEDPLLFRWHKVQALKIDNVMVALDSAIDDFLWRPYFRYADKCDLFYPNDAFFVPFKKDLDKQMLSFVICLRVSELVGFDSIEQYLPHRVAMQFGMDQDVPGDVPRFNETKITAWKYYCRLISDKNLYFPPRLFEADVATRYAMWWKQSVLGHRDFVKNIVKRKRSESSRKHRPHLGKTNRSSNDVGVPPGFCPNLVDLLKYGKFCDDAPAGSSAHVCTTADENIDAPSMSVEDSKPVLKSKHLVNHCSSSSLSDFELSTESLEEHFEDANGSKEVRMTSDRVCLSETQAESKQFSIRKKVSLSNNVAVAQKNLQFHYGISTQAQSKEEVEVKRRKESDHEALVFLKEQYLKNQEELRLLARQQDEMLRLMDLKMKRDEELRQLLTSFLKNQPPPSSS</sequence>
<dbReference type="InterPro" id="IPR044824">
    <property type="entry name" value="MAIN-like"/>
</dbReference>
<name>A0A396IMW2_MEDTR</name>
<protein>
    <submittedName>
        <fullName evidence="3">Putative aminotransferase-like, plant mobile domain-containing protein</fullName>
    </submittedName>
</protein>
<dbReference type="PANTHER" id="PTHR46033">
    <property type="entry name" value="PROTEIN MAIN-LIKE 2"/>
    <property type="match status" value="1"/>
</dbReference>
<keyword evidence="3" id="KW-0032">Aminotransferase</keyword>
<dbReference type="EMBL" id="PSQE01000003">
    <property type="protein sequence ID" value="RHN67046.1"/>
    <property type="molecule type" value="Genomic_DNA"/>
</dbReference>
<feature type="domain" description="Aminotransferase-like plant mobile" evidence="2">
    <location>
        <begin position="3"/>
        <end position="151"/>
    </location>
</feature>